<reference evidence="1" key="1">
    <citation type="journal article" date="2019" name="Environ. Microbiol.">
        <title>Fungal ecological strategies reflected in gene transcription - a case study of two litter decomposers.</title>
        <authorList>
            <person name="Barbi F."/>
            <person name="Kohler A."/>
            <person name="Barry K."/>
            <person name="Baskaran P."/>
            <person name="Daum C."/>
            <person name="Fauchery L."/>
            <person name="Ihrmark K."/>
            <person name="Kuo A."/>
            <person name="LaButti K."/>
            <person name="Lipzen A."/>
            <person name="Morin E."/>
            <person name="Grigoriev I.V."/>
            <person name="Henrissat B."/>
            <person name="Lindahl B."/>
            <person name="Martin F."/>
        </authorList>
    </citation>
    <scope>NUCLEOTIDE SEQUENCE</scope>
    <source>
        <strain evidence="1">JB14</strain>
    </source>
</reference>
<dbReference type="AlphaFoldDB" id="A0A6A4H1J0"/>
<name>A0A6A4H1J0_9AGAR</name>
<proteinExistence type="predicted"/>
<dbReference type="EMBL" id="ML769620">
    <property type="protein sequence ID" value="KAE9391540.1"/>
    <property type="molecule type" value="Genomic_DNA"/>
</dbReference>
<protein>
    <submittedName>
        <fullName evidence="1">Uncharacterized protein</fullName>
    </submittedName>
</protein>
<accession>A0A6A4H1J0</accession>
<evidence type="ECO:0000313" key="2">
    <source>
        <dbReference type="Proteomes" id="UP000799118"/>
    </source>
</evidence>
<evidence type="ECO:0000313" key="1">
    <source>
        <dbReference type="EMBL" id="KAE9391540.1"/>
    </source>
</evidence>
<gene>
    <name evidence="1" type="ORF">BT96DRAFT_303534</name>
</gene>
<keyword evidence="2" id="KW-1185">Reference proteome</keyword>
<organism evidence="1 2">
    <name type="scientific">Gymnopus androsaceus JB14</name>
    <dbReference type="NCBI Taxonomy" id="1447944"/>
    <lineage>
        <taxon>Eukaryota</taxon>
        <taxon>Fungi</taxon>
        <taxon>Dikarya</taxon>
        <taxon>Basidiomycota</taxon>
        <taxon>Agaricomycotina</taxon>
        <taxon>Agaricomycetes</taxon>
        <taxon>Agaricomycetidae</taxon>
        <taxon>Agaricales</taxon>
        <taxon>Marasmiineae</taxon>
        <taxon>Omphalotaceae</taxon>
        <taxon>Gymnopus</taxon>
    </lineage>
</organism>
<dbReference type="Proteomes" id="UP000799118">
    <property type="component" value="Unassembled WGS sequence"/>
</dbReference>
<sequence length="82" mass="8932">MLCPTCIFLERYNSGCHVGVVPTLGTPIPFDGMVSVILVVRSCPGVSSLTSVALTYCDTTLWPTIFITYISCFIFNTSFISL</sequence>